<dbReference type="InterPro" id="IPR051015">
    <property type="entry name" value="EvgA-like"/>
</dbReference>
<protein>
    <submittedName>
        <fullName evidence="3">Response regulator transcription factor</fullName>
    </submittedName>
</protein>
<dbReference type="SUPFAM" id="SSF52172">
    <property type="entry name" value="CheY-like"/>
    <property type="match status" value="1"/>
</dbReference>
<dbReference type="PANTHER" id="PTHR45566:SF1">
    <property type="entry name" value="HTH-TYPE TRANSCRIPTIONAL REGULATOR YHJB-RELATED"/>
    <property type="match status" value="1"/>
</dbReference>
<evidence type="ECO:0000259" key="2">
    <source>
        <dbReference type="PROSITE" id="PS50110"/>
    </source>
</evidence>
<dbReference type="InterPro" id="IPR001789">
    <property type="entry name" value="Sig_transdc_resp-reg_receiver"/>
</dbReference>
<feature type="domain" description="Response regulatory" evidence="2">
    <location>
        <begin position="3"/>
        <end position="125"/>
    </location>
</feature>
<evidence type="ECO:0000313" key="4">
    <source>
        <dbReference type="Proteomes" id="UP000558284"/>
    </source>
</evidence>
<dbReference type="EMBL" id="JACDTY010000023">
    <property type="protein sequence ID" value="MBA1144442.1"/>
    <property type="molecule type" value="Genomic_DNA"/>
</dbReference>
<evidence type="ECO:0000313" key="3">
    <source>
        <dbReference type="EMBL" id="MBA1144442.1"/>
    </source>
</evidence>
<dbReference type="Gene3D" id="3.40.50.2300">
    <property type="match status" value="1"/>
</dbReference>
<keyword evidence="4" id="KW-1185">Reference proteome</keyword>
<reference evidence="3 4" key="1">
    <citation type="submission" date="2020-07" db="EMBL/GenBank/DDBJ databases">
        <title>Definition of the novel symbiovar canariense within Mesorhizobium novociceri, a new species of genus Mesorhizobium nodulating Cicer canariense in the Caldera de Taburiente National Park (La Palma, Canary Islands).</title>
        <authorList>
            <person name="Leon-Barrios M."/>
            <person name="Perez-Yepez J."/>
            <person name="Flores-Felix J.D."/>
            <person name="Ramirez-Baena M.H."/>
            <person name="Pulido-Suarez L."/>
            <person name="Igual J.M."/>
            <person name="Velazquez E."/>
            <person name="Peix A."/>
        </authorList>
    </citation>
    <scope>NUCLEOTIDE SEQUENCE [LARGE SCALE GENOMIC DNA]</scope>
    <source>
        <strain evidence="3 4">CCANP35</strain>
    </source>
</reference>
<dbReference type="AlphaFoldDB" id="A0A838BDU3"/>
<accession>A0A838BDU3</accession>
<dbReference type="PROSITE" id="PS50110">
    <property type="entry name" value="RESPONSE_REGULATORY"/>
    <property type="match status" value="1"/>
</dbReference>
<dbReference type="Proteomes" id="UP000558284">
    <property type="component" value="Unassembled WGS sequence"/>
</dbReference>
<proteinExistence type="predicted"/>
<dbReference type="RefSeq" id="WP_181061385.1">
    <property type="nucleotide sequence ID" value="NZ_JACDTY010000023.1"/>
</dbReference>
<dbReference type="InterPro" id="IPR011006">
    <property type="entry name" value="CheY-like_superfamily"/>
</dbReference>
<organism evidence="3 4">
    <name type="scientific">Mesorhizobium neociceri</name>
    <dbReference type="NCBI Taxonomy" id="1307853"/>
    <lineage>
        <taxon>Bacteria</taxon>
        <taxon>Pseudomonadati</taxon>
        <taxon>Pseudomonadota</taxon>
        <taxon>Alphaproteobacteria</taxon>
        <taxon>Hyphomicrobiales</taxon>
        <taxon>Phyllobacteriaceae</taxon>
        <taxon>Mesorhizobium</taxon>
    </lineage>
</organism>
<name>A0A838BDU3_9HYPH</name>
<evidence type="ECO:0000256" key="1">
    <source>
        <dbReference type="PROSITE-ProRule" id="PRU00169"/>
    </source>
</evidence>
<sequence>MFRALVVEDQTLMRLALMNEVQASFEECVVLGAETLNIATVELQNNHFDIVVIDPGLPGFDPTSQGDRVAVVDRIIEASPSAIHIVVTGSDNRSEADGFRRIGAAAYLGKTGLAPGVFSDVLDDISTKGFSLRLSRAVMTKPDYRFSVLTPREQEAIDMMAHRAPGVKRKEIFSLMADRLAIDAGSAEKYYKQARAKLMRQGHPLPQGL</sequence>
<comment type="caution">
    <text evidence="3">The sequence shown here is derived from an EMBL/GenBank/DDBJ whole genome shotgun (WGS) entry which is preliminary data.</text>
</comment>
<dbReference type="PANTHER" id="PTHR45566">
    <property type="entry name" value="HTH-TYPE TRANSCRIPTIONAL REGULATOR YHJB-RELATED"/>
    <property type="match status" value="1"/>
</dbReference>
<gene>
    <name evidence="3" type="ORF">H0241_29995</name>
</gene>
<dbReference type="GO" id="GO:0000160">
    <property type="term" value="P:phosphorelay signal transduction system"/>
    <property type="evidence" value="ECO:0007669"/>
    <property type="project" value="InterPro"/>
</dbReference>
<keyword evidence="1" id="KW-0597">Phosphoprotein</keyword>
<feature type="modified residue" description="4-aspartylphosphate" evidence="1">
    <location>
        <position position="54"/>
    </location>
</feature>